<reference evidence="13 14" key="1">
    <citation type="submission" date="2022-05" db="EMBL/GenBank/DDBJ databases">
        <authorList>
            <consortium name="Genoscope - CEA"/>
            <person name="William W."/>
        </authorList>
    </citation>
    <scope>NUCLEOTIDE SEQUENCE [LARGE SCALE GENOMIC DNA]</scope>
</reference>
<keyword evidence="6 8" id="KW-0863">Zinc-finger</keyword>
<dbReference type="PROSITE" id="PS50089">
    <property type="entry name" value="ZF_RING_2"/>
    <property type="match status" value="1"/>
</dbReference>
<keyword evidence="7 9" id="KW-0862">Zinc</keyword>
<organism evidence="13 14">
    <name type="scientific">Porites evermanni</name>
    <dbReference type="NCBI Taxonomy" id="104178"/>
    <lineage>
        <taxon>Eukaryota</taxon>
        <taxon>Metazoa</taxon>
        <taxon>Cnidaria</taxon>
        <taxon>Anthozoa</taxon>
        <taxon>Hexacorallia</taxon>
        <taxon>Scleractinia</taxon>
        <taxon>Fungiina</taxon>
        <taxon>Poritidae</taxon>
        <taxon>Porites</taxon>
    </lineage>
</organism>
<keyword evidence="14" id="KW-1185">Reference proteome</keyword>
<evidence type="ECO:0000313" key="14">
    <source>
        <dbReference type="Proteomes" id="UP001159427"/>
    </source>
</evidence>
<dbReference type="InterPro" id="IPR039398">
    <property type="entry name" value="Deltex_fam"/>
</dbReference>
<dbReference type="InterPro" id="IPR039399">
    <property type="entry name" value="Deltex_C_sf"/>
</dbReference>
<evidence type="ECO:0000256" key="3">
    <source>
        <dbReference type="ARBA" id="ARBA00009413"/>
    </source>
</evidence>
<gene>
    <name evidence="13" type="ORF">PEVE_00016232</name>
</gene>
<feature type="compositionally biased region" description="Gly residues" evidence="10">
    <location>
        <begin position="614"/>
        <end position="630"/>
    </location>
</feature>
<evidence type="ECO:0000256" key="4">
    <source>
        <dbReference type="ARBA" id="ARBA00022679"/>
    </source>
</evidence>
<feature type="region of interest" description="Disordered" evidence="10">
    <location>
        <begin position="80"/>
        <end position="118"/>
    </location>
</feature>
<proteinExistence type="inferred from homology"/>
<feature type="compositionally biased region" description="Polar residues" evidence="10">
    <location>
        <begin position="583"/>
        <end position="598"/>
    </location>
</feature>
<dbReference type="Pfam" id="PF13923">
    <property type="entry name" value="zf-C3HC4_2"/>
    <property type="match status" value="1"/>
</dbReference>
<protein>
    <recommendedName>
        <fullName evidence="9">E3 ubiquitin-protein ligase</fullName>
        <ecNumber evidence="9">2.3.2.27</ecNumber>
    </recommendedName>
</protein>
<feature type="domain" description="RING-type" evidence="11">
    <location>
        <begin position="641"/>
        <end position="679"/>
    </location>
</feature>
<dbReference type="Pfam" id="PF18102">
    <property type="entry name" value="DTC"/>
    <property type="match status" value="1"/>
</dbReference>
<comment type="pathway">
    <text evidence="2 9">Protein modification; protein ubiquitination.</text>
</comment>
<accession>A0ABN8LZ98</accession>
<evidence type="ECO:0000259" key="11">
    <source>
        <dbReference type="PROSITE" id="PS50089"/>
    </source>
</evidence>
<evidence type="ECO:0000256" key="2">
    <source>
        <dbReference type="ARBA" id="ARBA00004906"/>
    </source>
</evidence>
<dbReference type="SMART" id="SM00506">
    <property type="entry name" value="A1pp"/>
    <property type="match status" value="1"/>
</dbReference>
<dbReference type="SUPFAM" id="SSF52949">
    <property type="entry name" value="Macro domain-like"/>
    <property type="match status" value="1"/>
</dbReference>
<dbReference type="Pfam" id="PF01661">
    <property type="entry name" value="Macro"/>
    <property type="match status" value="1"/>
</dbReference>
<dbReference type="CDD" id="cd09633">
    <property type="entry name" value="Deltex_C"/>
    <property type="match status" value="1"/>
</dbReference>
<keyword evidence="5 9" id="KW-0479">Metal-binding</keyword>
<dbReference type="CDD" id="cd02907">
    <property type="entry name" value="Macro_Af1521_BAL-like"/>
    <property type="match status" value="1"/>
</dbReference>
<dbReference type="InterPro" id="IPR017907">
    <property type="entry name" value="Znf_RING_CS"/>
</dbReference>
<dbReference type="InterPro" id="IPR002589">
    <property type="entry name" value="Macro_dom"/>
</dbReference>
<dbReference type="InterPro" id="IPR048409">
    <property type="entry name" value="DTX3L_KH-like"/>
</dbReference>
<evidence type="ECO:0000256" key="8">
    <source>
        <dbReference type="PROSITE-ProRule" id="PRU00175"/>
    </source>
</evidence>
<dbReference type="Proteomes" id="UP001159427">
    <property type="component" value="Unassembled WGS sequence"/>
</dbReference>
<dbReference type="PANTHER" id="PTHR12622">
    <property type="entry name" value="DELTEX-RELATED"/>
    <property type="match status" value="1"/>
</dbReference>
<comment type="catalytic activity">
    <reaction evidence="1 9">
        <text>S-ubiquitinyl-[E2 ubiquitin-conjugating enzyme]-L-cysteine + [acceptor protein]-L-lysine = [E2 ubiquitin-conjugating enzyme]-L-cysteine + N(6)-ubiquitinyl-[acceptor protein]-L-lysine.</text>
        <dbReference type="EC" id="2.3.2.27"/>
    </reaction>
</comment>
<name>A0ABN8LZ98_9CNID</name>
<dbReference type="PROSITE" id="PS51154">
    <property type="entry name" value="MACRO"/>
    <property type="match status" value="1"/>
</dbReference>
<dbReference type="Gene3D" id="3.30.40.10">
    <property type="entry name" value="Zinc/RING finger domain, C3HC4 (zinc finger)"/>
    <property type="match status" value="1"/>
</dbReference>
<dbReference type="Gene3D" id="3.30.390.130">
    <property type="match status" value="1"/>
</dbReference>
<feature type="region of interest" description="Disordered" evidence="10">
    <location>
        <begin position="279"/>
        <end position="310"/>
    </location>
</feature>
<evidence type="ECO:0000313" key="13">
    <source>
        <dbReference type="EMBL" id="CAH3022636.1"/>
    </source>
</evidence>
<dbReference type="InterPro" id="IPR001841">
    <property type="entry name" value="Znf_RING"/>
</dbReference>
<feature type="compositionally biased region" description="Basic and acidic residues" evidence="10">
    <location>
        <begin position="89"/>
        <end position="105"/>
    </location>
</feature>
<evidence type="ECO:0000256" key="7">
    <source>
        <dbReference type="ARBA" id="ARBA00022833"/>
    </source>
</evidence>
<evidence type="ECO:0000259" key="12">
    <source>
        <dbReference type="PROSITE" id="PS51154"/>
    </source>
</evidence>
<evidence type="ECO:0000256" key="5">
    <source>
        <dbReference type="ARBA" id="ARBA00022723"/>
    </source>
</evidence>
<dbReference type="InterPro" id="IPR013083">
    <property type="entry name" value="Znf_RING/FYVE/PHD"/>
</dbReference>
<dbReference type="EC" id="2.3.2.27" evidence="9"/>
<comment type="similarity">
    <text evidence="3 9">Belongs to the Deltex family.</text>
</comment>
<dbReference type="Pfam" id="PF21718">
    <property type="entry name" value="KH_DTX3L"/>
    <property type="match status" value="1"/>
</dbReference>
<dbReference type="InterPro" id="IPR043472">
    <property type="entry name" value="Macro_dom-like"/>
</dbReference>
<evidence type="ECO:0000256" key="9">
    <source>
        <dbReference type="RuleBase" id="RU367105"/>
    </source>
</evidence>
<evidence type="ECO:0000256" key="1">
    <source>
        <dbReference type="ARBA" id="ARBA00000900"/>
    </source>
</evidence>
<sequence length="819" mass="91119">QVFELVSAELCLEFVEYLSRKKTRSLLKDMKARNGVDWIESSENFIMSGTFKQVEEAHSFLQENASQSYGIVVSDYLKKNESGSEESEDVRPPLDDKDDTEKDVSQKGPTTAAANKEIYRPERFMDETHEDSMVNSASPDTTGFEIQPKILEVFVKAHKKELEDIEIKYHVEIPRKADGKKLSLKPKDSCTTEYYEQACNQFISLYQNTYQQVKMQRFSLKTETNIISARNTISKMGKHFPVSVEIDKNQKQWGLYGEASHIEEALRFLEKEGVEINREREDEKGRRKKAKDVEEDMEVDPPETSSVDPGHRLEAYILGGRIKLSVYKDDITEQRVDVVVNAANRELQHDGGVAAAILAKGGRTIKEGSQAIIRNRGFLKDGEAVVTNSGKLPCKVVVHAVGPRCNDVAAKKSKKILRQACLNSFIETEKLNMTSIALPAIGSGNNGMPKDLCAEVMFNAVDEYARQGDAKKKKIVDIRFVNIDDSSVQAFSKELKKRYGVYPERYSLDKETGGDSSGRSPSSAGAEGGRSAVPPSRSIRGRGQSRDNRHATNRNDTGIGHHGHSTYEFSAANSHHPLMNPSDHLTTTNSYSNAVKGNTRSHDTKLLQDHQPQGNGGTGGLSIPFNGGGEAHADKNEEEVCPICLDKKSKPRSLKCKHSFCSECIQAALNVCNKCPVCQQPQGVIVGNQPRGQMTLRFDRYSVPGYEGYGTIVIDYYLPSGLQGPEHPNPGQHYQGTSRTAYLPDNREGREVLQLLRRAFDARLVFTVGTSNTTGLSNQVIWNDIHHKTNRFGGASGFGYPDPDYLRRVKEELAAKGIQ</sequence>
<feature type="non-terminal residue" evidence="13">
    <location>
        <position position="1"/>
    </location>
</feature>
<dbReference type="SMART" id="SM00184">
    <property type="entry name" value="RING"/>
    <property type="match status" value="1"/>
</dbReference>
<dbReference type="EMBL" id="CALNXI010000227">
    <property type="protein sequence ID" value="CAH3022636.1"/>
    <property type="molecule type" value="Genomic_DNA"/>
</dbReference>
<evidence type="ECO:0000256" key="10">
    <source>
        <dbReference type="SAM" id="MobiDB-lite"/>
    </source>
</evidence>
<dbReference type="PROSITE" id="PS00518">
    <property type="entry name" value="ZF_RING_1"/>
    <property type="match status" value="1"/>
</dbReference>
<feature type="domain" description="Macro" evidence="12">
    <location>
        <begin position="311"/>
        <end position="499"/>
    </location>
</feature>
<comment type="subcellular location">
    <subcellularLocation>
        <location evidence="9">Cytoplasm</location>
    </subcellularLocation>
</comment>
<keyword evidence="9" id="KW-0963">Cytoplasm</keyword>
<evidence type="ECO:0000256" key="6">
    <source>
        <dbReference type="ARBA" id="ARBA00022771"/>
    </source>
</evidence>
<keyword evidence="4 9" id="KW-0808">Transferase</keyword>
<comment type="caution">
    <text evidence="13">The sequence shown here is derived from an EMBL/GenBank/DDBJ whole genome shotgun (WGS) entry which is preliminary data.</text>
</comment>
<dbReference type="SUPFAM" id="SSF57850">
    <property type="entry name" value="RING/U-box"/>
    <property type="match status" value="1"/>
</dbReference>
<dbReference type="Gene3D" id="3.40.220.10">
    <property type="entry name" value="Leucine Aminopeptidase, subunit E, domain 1"/>
    <property type="match status" value="1"/>
</dbReference>
<dbReference type="InterPro" id="IPR039396">
    <property type="entry name" value="Deltex_C"/>
</dbReference>
<feature type="region of interest" description="Disordered" evidence="10">
    <location>
        <begin position="506"/>
        <end position="632"/>
    </location>
</feature>